<organism evidence="2 3">
    <name type="scientific">Vallitalea longa</name>
    <dbReference type="NCBI Taxonomy" id="2936439"/>
    <lineage>
        <taxon>Bacteria</taxon>
        <taxon>Bacillati</taxon>
        <taxon>Bacillota</taxon>
        <taxon>Clostridia</taxon>
        <taxon>Lachnospirales</taxon>
        <taxon>Vallitaleaceae</taxon>
        <taxon>Vallitalea</taxon>
    </lineage>
</organism>
<dbReference type="InterPro" id="IPR000182">
    <property type="entry name" value="GNAT_dom"/>
</dbReference>
<dbReference type="SUPFAM" id="SSF55729">
    <property type="entry name" value="Acyl-CoA N-acyltransferases (Nat)"/>
    <property type="match status" value="1"/>
</dbReference>
<dbReference type="Gene3D" id="3.40.630.30">
    <property type="match status" value="1"/>
</dbReference>
<keyword evidence="3" id="KW-1185">Reference proteome</keyword>
<evidence type="ECO:0000313" key="2">
    <source>
        <dbReference type="EMBL" id="GKX29471.1"/>
    </source>
</evidence>
<protein>
    <recommendedName>
        <fullName evidence="1">N-acetyltransferase domain-containing protein</fullName>
    </recommendedName>
</protein>
<dbReference type="AlphaFoldDB" id="A0A9W5YBJ6"/>
<dbReference type="PROSITE" id="PS51186">
    <property type="entry name" value="GNAT"/>
    <property type="match status" value="1"/>
</dbReference>
<name>A0A9W5YBJ6_9FIRM</name>
<dbReference type="Proteomes" id="UP001144256">
    <property type="component" value="Unassembled WGS sequence"/>
</dbReference>
<dbReference type="GO" id="GO:0016747">
    <property type="term" value="F:acyltransferase activity, transferring groups other than amino-acyl groups"/>
    <property type="evidence" value="ECO:0007669"/>
    <property type="project" value="InterPro"/>
</dbReference>
<sequence length="182" mass="21442">MDKQEMKVRELKINDFTNNLLDYFKRYQKVTKVWRIEDNKKVIRDISFIENWDYNKKQNIILELKETLLNEGIVFGAFENDKLIGFASLSGTLIGENNEYIQLLQLQVSFDFRGRGIGKVLFHNCIKKARILCASKIYISGHSSVETQAFYAKMGCIDAKWLYKHQVELEPYDCQLEYIINH</sequence>
<dbReference type="InterPro" id="IPR016181">
    <property type="entry name" value="Acyl_CoA_acyltransferase"/>
</dbReference>
<dbReference type="CDD" id="cd04301">
    <property type="entry name" value="NAT_SF"/>
    <property type="match status" value="1"/>
</dbReference>
<proteinExistence type="predicted"/>
<comment type="caution">
    <text evidence="2">The sequence shown here is derived from an EMBL/GenBank/DDBJ whole genome shotgun (WGS) entry which is preliminary data.</text>
</comment>
<dbReference type="RefSeq" id="WP_281814967.1">
    <property type="nucleotide sequence ID" value="NZ_BRLB01000004.1"/>
</dbReference>
<reference evidence="2" key="1">
    <citation type="submission" date="2022-06" db="EMBL/GenBank/DDBJ databases">
        <title>Vallitalea longa sp. nov., an anaerobic bacterium isolated from marine sediment.</title>
        <authorList>
            <person name="Hirano S."/>
            <person name="Terahara T."/>
            <person name="Mori K."/>
            <person name="Hamada M."/>
            <person name="Matsumoto R."/>
            <person name="Kobayashi T."/>
        </authorList>
    </citation>
    <scope>NUCLEOTIDE SEQUENCE</scope>
    <source>
        <strain evidence="2">SH18-1</strain>
    </source>
</reference>
<evidence type="ECO:0000259" key="1">
    <source>
        <dbReference type="PROSITE" id="PS51186"/>
    </source>
</evidence>
<dbReference type="Pfam" id="PF00583">
    <property type="entry name" value="Acetyltransf_1"/>
    <property type="match status" value="1"/>
</dbReference>
<accession>A0A9W5YBJ6</accession>
<feature type="domain" description="N-acetyltransferase" evidence="1">
    <location>
        <begin position="11"/>
        <end position="173"/>
    </location>
</feature>
<gene>
    <name evidence="2" type="ORF">SH1V18_19510</name>
</gene>
<dbReference type="EMBL" id="BRLB01000004">
    <property type="protein sequence ID" value="GKX29471.1"/>
    <property type="molecule type" value="Genomic_DNA"/>
</dbReference>
<evidence type="ECO:0000313" key="3">
    <source>
        <dbReference type="Proteomes" id="UP001144256"/>
    </source>
</evidence>